<gene>
    <name evidence="1" type="ORF">B0H16DRAFT_1732297</name>
</gene>
<protein>
    <recommendedName>
        <fullName evidence="3">F-box domain-containing protein</fullName>
    </recommendedName>
</protein>
<proteinExistence type="predicted"/>
<evidence type="ECO:0000313" key="2">
    <source>
        <dbReference type="Proteomes" id="UP001215598"/>
    </source>
</evidence>
<evidence type="ECO:0008006" key="3">
    <source>
        <dbReference type="Google" id="ProtNLM"/>
    </source>
</evidence>
<dbReference type="EMBL" id="JARKIB010000138">
    <property type="protein sequence ID" value="KAJ7733487.1"/>
    <property type="molecule type" value="Genomic_DNA"/>
</dbReference>
<organism evidence="1 2">
    <name type="scientific">Mycena metata</name>
    <dbReference type="NCBI Taxonomy" id="1033252"/>
    <lineage>
        <taxon>Eukaryota</taxon>
        <taxon>Fungi</taxon>
        <taxon>Dikarya</taxon>
        <taxon>Basidiomycota</taxon>
        <taxon>Agaricomycotina</taxon>
        <taxon>Agaricomycetes</taxon>
        <taxon>Agaricomycetidae</taxon>
        <taxon>Agaricales</taxon>
        <taxon>Marasmiineae</taxon>
        <taxon>Mycenaceae</taxon>
        <taxon>Mycena</taxon>
    </lineage>
</organism>
<reference evidence="1" key="1">
    <citation type="submission" date="2023-03" db="EMBL/GenBank/DDBJ databases">
        <title>Massive genome expansion in bonnet fungi (Mycena s.s.) driven by repeated elements and novel gene families across ecological guilds.</title>
        <authorList>
            <consortium name="Lawrence Berkeley National Laboratory"/>
            <person name="Harder C.B."/>
            <person name="Miyauchi S."/>
            <person name="Viragh M."/>
            <person name="Kuo A."/>
            <person name="Thoen E."/>
            <person name="Andreopoulos B."/>
            <person name="Lu D."/>
            <person name="Skrede I."/>
            <person name="Drula E."/>
            <person name="Henrissat B."/>
            <person name="Morin E."/>
            <person name="Kohler A."/>
            <person name="Barry K."/>
            <person name="LaButti K."/>
            <person name="Morin E."/>
            <person name="Salamov A."/>
            <person name="Lipzen A."/>
            <person name="Mereny Z."/>
            <person name="Hegedus B."/>
            <person name="Baldrian P."/>
            <person name="Stursova M."/>
            <person name="Weitz H."/>
            <person name="Taylor A."/>
            <person name="Grigoriev I.V."/>
            <person name="Nagy L.G."/>
            <person name="Martin F."/>
            <person name="Kauserud H."/>
        </authorList>
    </citation>
    <scope>NUCLEOTIDE SEQUENCE</scope>
    <source>
        <strain evidence="1">CBHHK182m</strain>
    </source>
</reference>
<sequence length="189" mass="21489">MHVCRSWRTIVQQSPEFWTNIQARSCTSIAYIKGALEYSATRLLTLRVDITGPLYGDPPHDADALLTLLRGHMHRVKYITVIVGLTSATEENTRQLLLKRLPALRTFYLVRAGKTMPRHSAPRLFTWAGGHTTISSLRLHHTSLIWTTMSRFASLTVLVIRDLAVEFSPTWADYRLLFQTAGLLKKLCI</sequence>
<keyword evidence="2" id="KW-1185">Reference proteome</keyword>
<accession>A0AAD7I395</accession>
<evidence type="ECO:0000313" key="1">
    <source>
        <dbReference type="EMBL" id="KAJ7733487.1"/>
    </source>
</evidence>
<dbReference type="AlphaFoldDB" id="A0AAD7I395"/>
<name>A0AAD7I395_9AGAR</name>
<dbReference type="Proteomes" id="UP001215598">
    <property type="component" value="Unassembled WGS sequence"/>
</dbReference>
<comment type="caution">
    <text evidence="1">The sequence shown here is derived from an EMBL/GenBank/DDBJ whole genome shotgun (WGS) entry which is preliminary data.</text>
</comment>